<keyword evidence="2" id="KW-1185">Reference proteome</keyword>
<gene>
    <name evidence="1" type="ORF">C0Q70_10399</name>
</gene>
<comment type="caution">
    <text evidence="1">The sequence shown here is derived from an EMBL/GenBank/DDBJ whole genome shotgun (WGS) entry which is preliminary data.</text>
</comment>
<protein>
    <recommendedName>
        <fullName evidence="3">Ribosomal protein/NADH dehydrogenase domain-containing protein</fullName>
    </recommendedName>
</protein>
<proteinExistence type="predicted"/>
<dbReference type="STRING" id="400727.A0A2T7PCJ2"/>
<accession>A0A2T7PCJ2</accession>
<dbReference type="GO" id="GO:0032543">
    <property type="term" value="P:mitochondrial translation"/>
    <property type="evidence" value="ECO:0007669"/>
    <property type="project" value="InterPro"/>
</dbReference>
<reference evidence="1 2" key="1">
    <citation type="submission" date="2018-04" db="EMBL/GenBank/DDBJ databases">
        <title>The genome of golden apple snail Pomacea canaliculata provides insight into stress tolerance and invasive adaptation.</title>
        <authorList>
            <person name="Liu C."/>
            <person name="Liu B."/>
            <person name="Ren Y."/>
            <person name="Zhang Y."/>
            <person name="Wang H."/>
            <person name="Li S."/>
            <person name="Jiang F."/>
            <person name="Yin L."/>
            <person name="Zhang G."/>
            <person name="Qian W."/>
            <person name="Fan W."/>
        </authorList>
    </citation>
    <scope>NUCLEOTIDE SEQUENCE [LARGE SCALE GENOMIC DNA]</scope>
    <source>
        <strain evidence="1">SZHN2017</strain>
        <tissue evidence="1">Muscle</tissue>
    </source>
</reference>
<evidence type="ECO:0008006" key="3">
    <source>
        <dbReference type="Google" id="ProtNLM"/>
    </source>
</evidence>
<dbReference type="PANTHER" id="PTHR21396:SF2">
    <property type="entry name" value="LARGE RIBOSOMAL SUBUNIT PROTEIN ML43"/>
    <property type="match status" value="1"/>
</dbReference>
<dbReference type="GO" id="GO:0005762">
    <property type="term" value="C:mitochondrial large ribosomal subunit"/>
    <property type="evidence" value="ECO:0007669"/>
    <property type="project" value="TreeGrafter"/>
</dbReference>
<dbReference type="EMBL" id="PZQS01000005">
    <property type="protein sequence ID" value="PVD31121.1"/>
    <property type="molecule type" value="Genomic_DNA"/>
</dbReference>
<dbReference type="PANTHER" id="PTHR21396">
    <property type="entry name" value="39S RIBOSOMAL PROTEIN L43"/>
    <property type="match status" value="1"/>
</dbReference>
<evidence type="ECO:0000313" key="1">
    <source>
        <dbReference type="EMBL" id="PVD31121.1"/>
    </source>
</evidence>
<dbReference type="AlphaFoldDB" id="A0A2T7PCJ2"/>
<evidence type="ECO:0000313" key="2">
    <source>
        <dbReference type="Proteomes" id="UP000245119"/>
    </source>
</evidence>
<sequence>MAAEEICKWVEHLKSRSGVQIVRLIQHHHTDISSIQGIWHPFLNKDPSLAATTLPAPELYRVPRKQKSATEMLLDKASIRREEENVVKELGSVENISLKE</sequence>
<dbReference type="Gene3D" id="3.40.30.10">
    <property type="entry name" value="Glutaredoxin"/>
    <property type="match status" value="1"/>
</dbReference>
<dbReference type="OrthoDB" id="88at2759"/>
<dbReference type="InterPro" id="IPR039927">
    <property type="entry name" value="Ribosomal_mL43"/>
</dbReference>
<dbReference type="GO" id="GO:0003735">
    <property type="term" value="F:structural constituent of ribosome"/>
    <property type="evidence" value="ECO:0007669"/>
    <property type="project" value="InterPro"/>
</dbReference>
<dbReference type="Proteomes" id="UP000245119">
    <property type="component" value="Linkage Group LG5"/>
</dbReference>
<organism evidence="1 2">
    <name type="scientific">Pomacea canaliculata</name>
    <name type="common">Golden apple snail</name>
    <dbReference type="NCBI Taxonomy" id="400727"/>
    <lineage>
        <taxon>Eukaryota</taxon>
        <taxon>Metazoa</taxon>
        <taxon>Spiralia</taxon>
        <taxon>Lophotrochozoa</taxon>
        <taxon>Mollusca</taxon>
        <taxon>Gastropoda</taxon>
        <taxon>Caenogastropoda</taxon>
        <taxon>Architaenioglossa</taxon>
        <taxon>Ampullarioidea</taxon>
        <taxon>Ampullariidae</taxon>
        <taxon>Pomacea</taxon>
    </lineage>
</organism>
<name>A0A2T7PCJ2_POMCA</name>